<proteinExistence type="predicted"/>
<reference evidence="1" key="1">
    <citation type="submission" date="2020-07" db="EMBL/GenBank/DDBJ databases">
        <authorList>
            <person name="Nazaruddin N."/>
        </authorList>
    </citation>
    <scope>NUCLEOTIDE SEQUENCE</scope>
</reference>
<dbReference type="EMBL" id="CAJDYZ010004421">
    <property type="protein sequence ID" value="CAD1471386.1"/>
    <property type="molecule type" value="Genomic_DNA"/>
</dbReference>
<dbReference type="AlphaFoldDB" id="A0A6V7H2X9"/>
<gene>
    <name evidence="1" type="ORF">MHI_LOCUS236996</name>
</gene>
<evidence type="ECO:0000313" key="2">
    <source>
        <dbReference type="Proteomes" id="UP000752696"/>
    </source>
</evidence>
<comment type="caution">
    <text evidence="1">The sequence shown here is derived from an EMBL/GenBank/DDBJ whole genome shotgun (WGS) entry which is preliminary data.</text>
</comment>
<dbReference type="Proteomes" id="UP000752696">
    <property type="component" value="Unassembled WGS sequence"/>
</dbReference>
<name>A0A6V7H2X9_9HYME</name>
<keyword evidence="2" id="KW-1185">Reference proteome</keyword>
<feature type="non-terminal residue" evidence="1">
    <location>
        <position position="1"/>
    </location>
</feature>
<organism evidence="1 2">
    <name type="scientific">Heterotrigona itama</name>
    <dbReference type="NCBI Taxonomy" id="395501"/>
    <lineage>
        <taxon>Eukaryota</taxon>
        <taxon>Metazoa</taxon>
        <taxon>Ecdysozoa</taxon>
        <taxon>Arthropoda</taxon>
        <taxon>Hexapoda</taxon>
        <taxon>Insecta</taxon>
        <taxon>Pterygota</taxon>
        <taxon>Neoptera</taxon>
        <taxon>Endopterygota</taxon>
        <taxon>Hymenoptera</taxon>
        <taxon>Apocrita</taxon>
        <taxon>Aculeata</taxon>
        <taxon>Apoidea</taxon>
        <taxon>Anthophila</taxon>
        <taxon>Apidae</taxon>
        <taxon>Heterotrigona</taxon>
    </lineage>
</organism>
<protein>
    <submittedName>
        <fullName evidence="1">Uncharacterized protein</fullName>
    </submittedName>
</protein>
<accession>A0A6V7H2X9</accession>
<evidence type="ECO:0000313" key="1">
    <source>
        <dbReference type="EMBL" id="CAD1471386.1"/>
    </source>
</evidence>
<sequence>VESKEITNYVFVRNSIMVEKISNARNVQSYTKKKNCVPKCSSECKAKIVKKVSTVTIFMMVA</sequence>